<feature type="domain" description="Outer membrane protein beta-barrel" evidence="5">
    <location>
        <begin position="371"/>
        <end position="770"/>
    </location>
</feature>
<evidence type="ECO:0000313" key="7">
    <source>
        <dbReference type="Proteomes" id="UP001319080"/>
    </source>
</evidence>
<feature type="chain" id="PRO_5042959652" evidence="4">
    <location>
        <begin position="20"/>
        <end position="794"/>
    </location>
</feature>
<dbReference type="PANTHER" id="PTHR40980">
    <property type="entry name" value="PLUG DOMAIN-CONTAINING PROTEIN"/>
    <property type="match status" value="1"/>
</dbReference>
<keyword evidence="2" id="KW-0472">Membrane</keyword>
<dbReference type="AlphaFoldDB" id="A0AAP2DSH8"/>
<comment type="subcellular location">
    <subcellularLocation>
        <location evidence="1">Cell outer membrane</location>
    </subcellularLocation>
</comment>
<dbReference type="Gene3D" id="2.40.170.20">
    <property type="entry name" value="TonB-dependent receptor, beta-barrel domain"/>
    <property type="match status" value="1"/>
</dbReference>
<keyword evidence="6" id="KW-0675">Receptor</keyword>
<dbReference type="GO" id="GO:0009279">
    <property type="term" value="C:cell outer membrane"/>
    <property type="evidence" value="ECO:0007669"/>
    <property type="project" value="UniProtKB-SubCell"/>
</dbReference>
<organism evidence="6 7">
    <name type="scientific">Dawidia cretensis</name>
    <dbReference type="NCBI Taxonomy" id="2782350"/>
    <lineage>
        <taxon>Bacteria</taxon>
        <taxon>Pseudomonadati</taxon>
        <taxon>Bacteroidota</taxon>
        <taxon>Cytophagia</taxon>
        <taxon>Cytophagales</taxon>
        <taxon>Chryseotaleaceae</taxon>
        <taxon>Dawidia</taxon>
    </lineage>
</organism>
<gene>
    <name evidence="6" type="ORF">KK062_00295</name>
</gene>
<reference evidence="6 7" key="1">
    <citation type="submission" date="2021-05" db="EMBL/GenBank/DDBJ databases">
        <title>A Polyphasic approach of four new species of the genus Ohtaekwangia: Ohtaekwangia histidinii sp. nov., Ohtaekwangia cretensis sp. nov., Ohtaekwangia indiensis sp. nov., Ohtaekwangia reichenbachii sp. nov. from diverse environment.</title>
        <authorList>
            <person name="Octaviana S."/>
        </authorList>
    </citation>
    <scope>NUCLEOTIDE SEQUENCE [LARGE SCALE GENOMIC DNA]</scope>
    <source>
        <strain evidence="6 7">PWU5</strain>
    </source>
</reference>
<evidence type="ECO:0000313" key="6">
    <source>
        <dbReference type="EMBL" id="MBT1706636.1"/>
    </source>
</evidence>
<proteinExistence type="predicted"/>
<comment type="caution">
    <text evidence="6">The sequence shown here is derived from an EMBL/GenBank/DDBJ whole genome shotgun (WGS) entry which is preliminary data.</text>
</comment>
<protein>
    <submittedName>
        <fullName evidence="6">TonB-dependent receptor</fullName>
    </submittedName>
</protein>
<dbReference type="Pfam" id="PF14905">
    <property type="entry name" value="OMP_b-brl_3"/>
    <property type="match status" value="1"/>
</dbReference>
<keyword evidence="3" id="KW-0998">Cell outer membrane</keyword>
<accession>A0AAP2DSH8</accession>
<dbReference type="Proteomes" id="UP001319080">
    <property type="component" value="Unassembled WGS sequence"/>
</dbReference>
<evidence type="ECO:0000256" key="2">
    <source>
        <dbReference type="ARBA" id="ARBA00023136"/>
    </source>
</evidence>
<feature type="signal peptide" evidence="4">
    <location>
        <begin position="1"/>
        <end position="19"/>
    </location>
</feature>
<evidence type="ECO:0000256" key="3">
    <source>
        <dbReference type="ARBA" id="ARBA00023237"/>
    </source>
</evidence>
<sequence>MRYTLISLLLTLLSAHAFTQDRHTLTGRVASPTGELQMGNALALSVRDSSLLQGASFLEGDFTLADLPQHEVLLKLTSIQFGDTILYVSLAGRSRVDLGTLIVRDNPELLGEVEITGDVPLFTTRADGVLQVNVANTVLATSSSVQEILSRSPNVISDDNGLSVFGRGQAILYLNGKRITQERLGSVSAAQVKSIEIITNPPASYDAEGQAVINIITKADMPDGYRATVNQQGTWSQYAGGATNTQINATAKKGRIDVAGNFDLRRGNEREVLNTTRTRPADTDYMNSQLRWDRQRDYKDVSNYSLGMSYALRGGSYASVEYNGFHERIDDDLQSRNFITTHTEDSRYSSRTARINLTRNNAVTVNSKTMLDTLGSYLFVGGQLSTYSWYRDDDIRENNLVNNDETIRVLGSHQNNPIKILSPQADFVHVFPRGGRLAFGTKLSIARVAADLSFYEIGEGGEHTPDPQRTNDFSYDETISAAYTQYDGIINKSITYGLGLRAERTHYTLYTSIREQSTFRDTYVNLFPQAQIAITASPDLKLRAAYTSRIIRPSYQSLSPALIYQDAFTSSAGNPDLKPEKVHAVELGAAWRMLDLKAGYSYNITPMSGAAIRGDDDKSYVLKAINLRRGHNYFATASATFSRSWFTSTNSVSVSYSKRIDSDNGFTMLAVSPQVYLYTNNKINVGRLFSLQLLGWYLGQRSQGLYFDYDRWLVTLGAEKEFLNKAIKVSITANDMYHTSYPSGHYDVGQTHIIYQRTFNTDYYRLIVTYTFGQLKKSSYQSQSTGATENSRVR</sequence>
<evidence type="ECO:0000259" key="5">
    <source>
        <dbReference type="Pfam" id="PF14905"/>
    </source>
</evidence>
<name>A0AAP2DSH8_9BACT</name>
<keyword evidence="7" id="KW-1185">Reference proteome</keyword>
<keyword evidence="4" id="KW-0732">Signal</keyword>
<dbReference type="PANTHER" id="PTHR40980:SF4">
    <property type="entry name" value="TONB-DEPENDENT RECEPTOR-LIKE BETA-BARREL DOMAIN-CONTAINING PROTEIN"/>
    <property type="match status" value="1"/>
</dbReference>
<dbReference type="InterPro" id="IPR036942">
    <property type="entry name" value="Beta-barrel_TonB_sf"/>
</dbReference>
<evidence type="ECO:0000256" key="4">
    <source>
        <dbReference type="SAM" id="SignalP"/>
    </source>
</evidence>
<evidence type="ECO:0000256" key="1">
    <source>
        <dbReference type="ARBA" id="ARBA00004442"/>
    </source>
</evidence>
<dbReference type="SUPFAM" id="SSF56935">
    <property type="entry name" value="Porins"/>
    <property type="match status" value="1"/>
</dbReference>
<dbReference type="EMBL" id="JAHESE010000001">
    <property type="protein sequence ID" value="MBT1706636.1"/>
    <property type="molecule type" value="Genomic_DNA"/>
</dbReference>
<dbReference type="InterPro" id="IPR041700">
    <property type="entry name" value="OMP_b-brl_3"/>
</dbReference>